<dbReference type="eggNOG" id="COG0725">
    <property type="taxonomic scope" value="Bacteria"/>
</dbReference>
<dbReference type="GO" id="GO:0030973">
    <property type="term" value="F:molybdate ion binding"/>
    <property type="evidence" value="ECO:0007669"/>
    <property type="project" value="TreeGrafter"/>
</dbReference>
<dbReference type="Gene3D" id="3.40.190.10">
    <property type="entry name" value="Periplasmic binding protein-like II"/>
    <property type="match status" value="2"/>
</dbReference>
<keyword evidence="3" id="KW-0732">Signal</keyword>
<dbReference type="PANTHER" id="PTHR30632:SF0">
    <property type="entry name" value="SULFATE-BINDING PROTEIN"/>
    <property type="match status" value="1"/>
</dbReference>
<accession>C7RV75</accession>
<name>C7RV75_ACCRE</name>
<feature type="binding site" evidence="4">
    <location>
        <position position="74"/>
    </location>
    <ligand>
        <name>molybdate</name>
        <dbReference type="ChEBI" id="CHEBI:36264"/>
    </ligand>
</feature>
<sequence length="270" mass="29457" precursor="true">MSCLLLLRLTQRFHLVLCTTTLGLLLGAGAALAEAGKSELLLYCGITMVRPMTEIAQAFEKRESVKVTLAQGGSEDLYQAARKSGVGDLYLPGEPSYREKHLPEGLLGEFQLVGYNQLAIIVAKGNPKKVKADPRELLRKDLTASIGNATSGSVGKESKDVLDQLKIYHAVVSAVAFLAPDSRGLSTALKKGEVDVVLNWRATGFFADNVDKLEVIDLDPKLARPQALLLNLLTFSRHKELARRFIAFAAGEEGQAIFRKHGFLDNRSRP</sequence>
<dbReference type="InterPro" id="IPR005950">
    <property type="entry name" value="ModA"/>
</dbReference>
<evidence type="ECO:0000256" key="1">
    <source>
        <dbReference type="ARBA" id="ARBA00009175"/>
    </source>
</evidence>
<evidence type="ECO:0000313" key="5">
    <source>
        <dbReference type="EMBL" id="ACV35154.1"/>
    </source>
</evidence>
<dbReference type="PANTHER" id="PTHR30632">
    <property type="entry name" value="MOLYBDATE-BINDING PERIPLASMIC PROTEIN"/>
    <property type="match status" value="1"/>
</dbReference>
<reference evidence="5" key="1">
    <citation type="submission" date="2009-08" db="EMBL/GenBank/DDBJ databases">
        <authorList>
            <consortium name="US DOE Joint Genome Institute"/>
            <person name="Lucas S."/>
            <person name="Copeland A."/>
            <person name="Lapidus A."/>
            <person name="Glavina del Rio T."/>
            <person name="Dalin E."/>
            <person name="Tice H."/>
            <person name="Bruce D."/>
            <person name="Barry K."/>
            <person name="Pitluck S."/>
            <person name="Lowry S."/>
            <person name="Larimer F."/>
            <person name="Land M."/>
            <person name="Hauser L."/>
            <person name="Kyrpides N."/>
            <person name="Ivanova N."/>
            <person name="McMahon K.D."/>
            <person name="Hugenholtz P."/>
        </authorList>
    </citation>
    <scope>NUCLEOTIDE SEQUENCE</scope>
    <source>
        <strain evidence="5">UW-1</strain>
    </source>
</reference>
<organism evidence="5">
    <name type="scientific">Accumulibacter regalis</name>
    <dbReference type="NCBI Taxonomy" id="522306"/>
    <lineage>
        <taxon>Bacteria</taxon>
        <taxon>Pseudomonadati</taxon>
        <taxon>Pseudomonadota</taxon>
        <taxon>Betaproteobacteria</taxon>
        <taxon>Candidatus Accumulibacter</taxon>
    </lineage>
</organism>
<keyword evidence="2 4" id="KW-0479">Metal-binding</keyword>
<proteinExistence type="inferred from homology"/>
<dbReference type="KEGG" id="app:CAP2UW1_1855"/>
<dbReference type="PIRSF" id="PIRSF004846">
    <property type="entry name" value="ModA"/>
    <property type="match status" value="1"/>
</dbReference>
<dbReference type="STRING" id="522306.CAP2UW1_1855"/>
<dbReference type="GO" id="GO:0046872">
    <property type="term" value="F:metal ion binding"/>
    <property type="evidence" value="ECO:0007669"/>
    <property type="project" value="UniProtKB-KW"/>
</dbReference>
<dbReference type="SUPFAM" id="SSF53850">
    <property type="entry name" value="Periplasmic binding protein-like II"/>
    <property type="match status" value="1"/>
</dbReference>
<dbReference type="EMBL" id="CP001715">
    <property type="protein sequence ID" value="ACV35154.1"/>
    <property type="molecule type" value="Genomic_DNA"/>
</dbReference>
<dbReference type="HOGENOM" id="CLU_065520_2_0_4"/>
<dbReference type="InterPro" id="IPR050682">
    <property type="entry name" value="ModA/WtpA"/>
</dbReference>
<evidence type="ECO:0000256" key="3">
    <source>
        <dbReference type="ARBA" id="ARBA00022729"/>
    </source>
</evidence>
<evidence type="ECO:0000256" key="2">
    <source>
        <dbReference type="ARBA" id="ARBA00022723"/>
    </source>
</evidence>
<dbReference type="OrthoDB" id="9802127at2"/>
<dbReference type="GO" id="GO:0015689">
    <property type="term" value="P:molybdate ion transport"/>
    <property type="evidence" value="ECO:0007669"/>
    <property type="project" value="InterPro"/>
</dbReference>
<evidence type="ECO:0000256" key="4">
    <source>
        <dbReference type="PIRSR" id="PIRSR004846-1"/>
    </source>
</evidence>
<protein>
    <submittedName>
        <fullName evidence="5">Molybdenum ABC transporter, periplasmic molybdate-binding protein</fullName>
    </submittedName>
</protein>
<gene>
    <name evidence="5" type="ordered locus">CAP2UW1_1855</name>
</gene>
<dbReference type="NCBIfam" id="TIGR01256">
    <property type="entry name" value="modA"/>
    <property type="match status" value="1"/>
</dbReference>
<dbReference type="AlphaFoldDB" id="C7RV75"/>
<reference evidence="5" key="2">
    <citation type="submission" date="2009-09" db="EMBL/GenBank/DDBJ databases">
        <title>Complete sequence of chromosome of Candidatus Accumulibacter phosphatis clade IIA str. UW-1.</title>
        <authorList>
            <consortium name="US DOE Joint Genome Institute"/>
            <person name="Martin H.G."/>
            <person name="Ivanova N."/>
            <person name="Kunin V."/>
            <person name="Warnecke F."/>
            <person name="Barry K."/>
            <person name="He S."/>
            <person name="Salamov A."/>
            <person name="Szeto E."/>
            <person name="Dalin E."/>
            <person name="Pangilinan J.L."/>
            <person name="Lapidus A."/>
            <person name="Lowry S."/>
            <person name="Kyrpides N.C."/>
            <person name="McMahon K.D."/>
            <person name="Hugenholtz P."/>
        </authorList>
    </citation>
    <scope>NUCLEOTIDE SEQUENCE [LARGE SCALE GENOMIC DNA]</scope>
    <source>
        <strain evidence="5">UW-1</strain>
    </source>
</reference>
<keyword evidence="4" id="KW-0500">Molybdenum</keyword>
<comment type="similarity">
    <text evidence="1">Belongs to the bacterial solute-binding protein ModA family.</text>
</comment>
<dbReference type="Pfam" id="PF13531">
    <property type="entry name" value="SBP_bac_11"/>
    <property type="match status" value="1"/>
</dbReference>